<organism evidence="2">
    <name type="scientific">bioreactor metagenome</name>
    <dbReference type="NCBI Taxonomy" id="1076179"/>
    <lineage>
        <taxon>unclassified sequences</taxon>
        <taxon>metagenomes</taxon>
        <taxon>ecological metagenomes</taxon>
    </lineage>
</organism>
<accession>A0A645IA72</accession>
<evidence type="ECO:0000313" key="2">
    <source>
        <dbReference type="EMBL" id="MPN48010.1"/>
    </source>
</evidence>
<sequence>MPATTARIARTTSSSIREKLLRDFGFMMAVIYCDFAGMEIFFSFFFDKLWQNHLSFIRSYRKKTACSLFYRLQNLIRGELRLQSYLSVLPKLYDIDGGRKNRRCRNRLAGRNRRRGGAPYARREYRACLHLQRAPGGLGVRA</sequence>
<keyword evidence="1" id="KW-1133">Transmembrane helix</keyword>
<comment type="caution">
    <text evidence="2">The sequence shown here is derived from an EMBL/GenBank/DDBJ whole genome shotgun (WGS) entry which is preliminary data.</text>
</comment>
<dbReference type="AlphaFoldDB" id="A0A645IA72"/>
<keyword evidence="1" id="KW-0472">Membrane</keyword>
<proteinExistence type="predicted"/>
<evidence type="ECO:0000256" key="1">
    <source>
        <dbReference type="SAM" id="Phobius"/>
    </source>
</evidence>
<protein>
    <submittedName>
        <fullName evidence="2">Uncharacterized protein</fullName>
    </submittedName>
</protein>
<keyword evidence="1" id="KW-0812">Transmembrane</keyword>
<dbReference type="EMBL" id="VSSQ01109948">
    <property type="protein sequence ID" value="MPN48010.1"/>
    <property type="molecule type" value="Genomic_DNA"/>
</dbReference>
<name>A0A645IA72_9ZZZZ</name>
<reference evidence="2" key="1">
    <citation type="submission" date="2019-08" db="EMBL/GenBank/DDBJ databases">
        <authorList>
            <person name="Kucharzyk K."/>
            <person name="Murdoch R.W."/>
            <person name="Higgins S."/>
            <person name="Loffler F."/>
        </authorList>
    </citation>
    <scope>NUCLEOTIDE SEQUENCE</scope>
</reference>
<gene>
    <name evidence="2" type="ORF">SDC9_195614</name>
</gene>
<feature type="transmembrane region" description="Helical" evidence="1">
    <location>
        <begin position="24"/>
        <end position="46"/>
    </location>
</feature>